<dbReference type="Gene3D" id="2.60.40.4120">
    <property type="match status" value="1"/>
</dbReference>
<feature type="chain" id="PRO_5041732509" description="DUF5018 domain-containing protein" evidence="1">
    <location>
        <begin position="24"/>
        <end position="158"/>
    </location>
</feature>
<gene>
    <name evidence="3" type="ORF">CFT61_05655</name>
</gene>
<protein>
    <recommendedName>
        <fullName evidence="2">DUF5018 domain-containing protein</fullName>
    </recommendedName>
</protein>
<keyword evidence="1" id="KW-0732">Signal</keyword>
<comment type="caution">
    <text evidence="3">The sequence shown here is derived from an EMBL/GenBank/DDBJ whole genome shotgun (WGS) entry which is preliminary data.</text>
</comment>
<reference evidence="3 4" key="1">
    <citation type="submission" date="2017-07" db="EMBL/GenBank/DDBJ databases">
        <title>Draft genome sequence of Prevotella copri isolated from the gut of healthy adult Indian.</title>
        <authorList>
            <person name="Das B."/>
            <person name="Bag S."/>
            <person name="Ghosh T.S."/>
        </authorList>
    </citation>
    <scope>NUCLEOTIDE SEQUENCE [LARGE SCALE GENOMIC DNA]</scope>
    <source>
        <strain evidence="3 4">Indica</strain>
    </source>
</reference>
<feature type="signal peptide" evidence="1">
    <location>
        <begin position="1"/>
        <end position="23"/>
    </location>
</feature>
<evidence type="ECO:0000313" key="3">
    <source>
        <dbReference type="EMBL" id="OXL44404.1"/>
    </source>
</evidence>
<accession>A0AA91TKE9</accession>
<sequence length="158" mass="17500">MKKISLSTLKWVFLLVCMPLLTACNWEDLPAYEEAEISAVQLYHRWASTDKDPITGEPVVKEKRLNCQSAVDSENGVINVSVSVPDAGGDFTEEVRNQVTQSKLWGQVTVSTAARITPVEGTANLGTPDDWTKERKFSVKAANGNTKIWTIKIVSFNK</sequence>
<name>A0AA91TKE9_9BACT</name>
<evidence type="ECO:0000313" key="4">
    <source>
        <dbReference type="Proteomes" id="UP000215155"/>
    </source>
</evidence>
<dbReference type="AlphaFoldDB" id="A0AA91TKE9"/>
<dbReference type="InterPro" id="IPR054460">
    <property type="entry name" value="DUF5018-rel"/>
</dbReference>
<organism evidence="3 4">
    <name type="scientific">Segatella copri</name>
    <dbReference type="NCBI Taxonomy" id="165179"/>
    <lineage>
        <taxon>Bacteria</taxon>
        <taxon>Pseudomonadati</taxon>
        <taxon>Bacteroidota</taxon>
        <taxon>Bacteroidia</taxon>
        <taxon>Bacteroidales</taxon>
        <taxon>Prevotellaceae</taxon>
        <taxon>Segatella</taxon>
    </lineage>
</organism>
<evidence type="ECO:0000259" key="2">
    <source>
        <dbReference type="Pfam" id="PF22243"/>
    </source>
</evidence>
<evidence type="ECO:0000256" key="1">
    <source>
        <dbReference type="SAM" id="SignalP"/>
    </source>
</evidence>
<feature type="domain" description="DUF5018" evidence="2">
    <location>
        <begin position="37"/>
        <end position="152"/>
    </location>
</feature>
<dbReference type="PROSITE" id="PS51257">
    <property type="entry name" value="PROKAR_LIPOPROTEIN"/>
    <property type="match status" value="1"/>
</dbReference>
<proteinExistence type="predicted"/>
<dbReference type="RefSeq" id="WP_089543493.1">
    <property type="nucleotide sequence ID" value="NZ_NMPZ01000007.1"/>
</dbReference>
<dbReference type="EMBL" id="NMPZ01000007">
    <property type="protein sequence ID" value="OXL44404.1"/>
    <property type="molecule type" value="Genomic_DNA"/>
</dbReference>
<dbReference type="Proteomes" id="UP000215155">
    <property type="component" value="Unassembled WGS sequence"/>
</dbReference>
<dbReference type="Pfam" id="PF22243">
    <property type="entry name" value="DUF5018-rel"/>
    <property type="match status" value="1"/>
</dbReference>